<dbReference type="InterPro" id="IPR019734">
    <property type="entry name" value="TPR_rpt"/>
</dbReference>
<keyword evidence="2" id="KW-0802">TPR repeat</keyword>
<dbReference type="PANTHER" id="PTHR12601:SF6">
    <property type="entry name" value="CLUSTERED MITOCHONDRIA PROTEIN HOMOLOG"/>
    <property type="match status" value="1"/>
</dbReference>
<feature type="compositionally biased region" description="Polar residues" evidence="3">
    <location>
        <begin position="492"/>
        <end position="502"/>
    </location>
</feature>
<accession>A0A4P1QQL8</accession>
<gene>
    <name evidence="5" type="ORF">TanjilG_02314</name>
</gene>
<feature type="compositionally biased region" description="Basic and acidic residues" evidence="3">
    <location>
        <begin position="35"/>
        <end position="51"/>
    </location>
</feature>
<feature type="compositionally biased region" description="Basic and acidic residues" evidence="3">
    <location>
        <begin position="66"/>
        <end position="77"/>
    </location>
</feature>
<dbReference type="Pfam" id="PF15044">
    <property type="entry name" value="CLU_N"/>
    <property type="match status" value="1"/>
</dbReference>
<dbReference type="InterPro" id="IPR027523">
    <property type="entry name" value="CLU_prot"/>
</dbReference>
<evidence type="ECO:0000313" key="6">
    <source>
        <dbReference type="Proteomes" id="UP000188354"/>
    </source>
</evidence>
<dbReference type="SUPFAM" id="SSF48452">
    <property type="entry name" value="TPR-like"/>
    <property type="match status" value="1"/>
</dbReference>
<feature type="compositionally biased region" description="Polar residues" evidence="3">
    <location>
        <begin position="15"/>
        <end position="26"/>
    </location>
</feature>
<keyword evidence="1" id="KW-0963">Cytoplasm</keyword>
<dbReference type="InterPro" id="IPR033646">
    <property type="entry name" value="CLU-central"/>
</dbReference>
<feature type="domain" description="Clu" evidence="4">
    <location>
        <begin position="722"/>
        <end position="1069"/>
    </location>
</feature>
<dbReference type="Pfam" id="PF13236">
    <property type="entry name" value="CLU"/>
    <property type="match status" value="4"/>
</dbReference>
<evidence type="ECO:0000256" key="2">
    <source>
        <dbReference type="PROSITE-ProRule" id="PRU00339"/>
    </source>
</evidence>
<dbReference type="Proteomes" id="UP000188354">
    <property type="component" value="Chromosome LG19"/>
</dbReference>
<dbReference type="STRING" id="3871.A0A4P1QQL8"/>
<feature type="region of interest" description="Disordered" evidence="3">
    <location>
        <begin position="483"/>
        <end position="526"/>
    </location>
</feature>
<dbReference type="Pfam" id="PF13424">
    <property type="entry name" value="TPR_12"/>
    <property type="match status" value="2"/>
</dbReference>
<name>A0A4P1QQL8_LUPAN</name>
<protein>
    <recommendedName>
        <fullName evidence="4">Clu domain-containing protein</fullName>
    </recommendedName>
</protein>
<dbReference type="InterPro" id="IPR028275">
    <property type="entry name" value="CLU_N"/>
</dbReference>
<dbReference type="PROSITE" id="PS50005">
    <property type="entry name" value="TPR"/>
    <property type="match status" value="1"/>
</dbReference>
<dbReference type="FunFam" id="3.30.2280.10:FF:000002">
    <property type="entry name" value="Clustered mitochondria protein homolog"/>
    <property type="match status" value="1"/>
</dbReference>
<dbReference type="InterPro" id="IPR023231">
    <property type="entry name" value="GSKIP_dom_sf"/>
</dbReference>
<feature type="domain" description="Clu" evidence="4">
    <location>
        <begin position="371"/>
        <end position="683"/>
    </location>
</feature>
<dbReference type="Pfam" id="PF12807">
    <property type="entry name" value="eIF3_p135"/>
    <property type="match status" value="1"/>
</dbReference>
<dbReference type="PANTHER" id="PTHR12601">
    <property type="entry name" value="EUKARYOTIC TRANSLATION INITIATION FACTOR 3 SUBUNIT EIF-3"/>
    <property type="match status" value="1"/>
</dbReference>
<feature type="region of interest" description="Disordered" evidence="3">
    <location>
        <begin position="1"/>
        <end position="81"/>
    </location>
</feature>
<dbReference type="Pfam" id="PF05303">
    <property type="entry name" value="GSKIP_dom"/>
    <property type="match status" value="1"/>
</dbReference>
<dbReference type="SUPFAM" id="SSF103107">
    <property type="entry name" value="Hypothetical protein c14orf129, hspc210"/>
    <property type="match status" value="1"/>
</dbReference>
<reference evidence="5 6" key="1">
    <citation type="journal article" date="2017" name="Plant Biotechnol. J.">
        <title>A comprehensive draft genome sequence for lupin (Lupinus angustifolius), an emerging health food: insights into plant-microbe interactions and legume evolution.</title>
        <authorList>
            <person name="Hane J.K."/>
            <person name="Ming Y."/>
            <person name="Kamphuis L.G."/>
            <person name="Nelson M.N."/>
            <person name="Garg G."/>
            <person name="Atkins C.A."/>
            <person name="Bayer P.E."/>
            <person name="Bravo A."/>
            <person name="Bringans S."/>
            <person name="Cannon S."/>
            <person name="Edwards D."/>
            <person name="Foley R."/>
            <person name="Gao L.L."/>
            <person name="Harrison M.J."/>
            <person name="Huang W."/>
            <person name="Hurgobin B."/>
            <person name="Li S."/>
            <person name="Liu C.W."/>
            <person name="McGrath A."/>
            <person name="Morahan G."/>
            <person name="Murray J."/>
            <person name="Weller J."/>
            <person name="Jian J."/>
            <person name="Singh K.B."/>
        </authorList>
    </citation>
    <scope>NUCLEOTIDE SEQUENCE [LARGE SCALE GENOMIC DNA]</scope>
    <source>
        <strain evidence="6">cv. Tanjil</strain>
        <tissue evidence="5">Whole plant</tissue>
    </source>
</reference>
<dbReference type="CDD" id="cd15466">
    <property type="entry name" value="CLU-central"/>
    <property type="match status" value="1"/>
</dbReference>
<dbReference type="InterPro" id="IPR011990">
    <property type="entry name" value="TPR-like_helical_dom_sf"/>
</dbReference>
<proteinExistence type="predicted"/>
<dbReference type="EMBL" id="CM007379">
    <property type="protein sequence ID" value="OIV92551.1"/>
    <property type="molecule type" value="Genomic_DNA"/>
</dbReference>
<evidence type="ECO:0000256" key="1">
    <source>
        <dbReference type="ARBA" id="ARBA00022490"/>
    </source>
</evidence>
<dbReference type="GO" id="GO:0005737">
    <property type="term" value="C:cytoplasm"/>
    <property type="evidence" value="ECO:0007669"/>
    <property type="project" value="TreeGrafter"/>
</dbReference>
<keyword evidence="6" id="KW-1185">Reference proteome</keyword>
<evidence type="ECO:0000259" key="4">
    <source>
        <dbReference type="PROSITE" id="PS51823"/>
    </source>
</evidence>
<feature type="compositionally biased region" description="Basic residues" evidence="3">
    <location>
        <begin position="1"/>
        <end position="14"/>
    </location>
</feature>
<dbReference type="PROSITE" id="PS51823">
    <property type="entry name" value="CLU"/>
    <property type="match status" value="2"/>
</dbReference>
<feature type="region of interest" description="Disordered" evidence="3">
    <location>
        <begin position="1665"/>
        <end position="1715"/>
    </location>
</feature>
<dbReference type="Gene3D" id="1.25.40.10">
    <property type="entry name" value="Tetratricopeptide repeat domain"/>
    <property type="match status" value="1"/>
</dbReference>
<dbReference type="InterPro" id="IPR007967">
    <property type="entry name" value="GSKIP_dom"/>
</dbReference>
<organism evidence="5 6">
    <name type="scientific">Lupinus angustifolius</name>
    <name type="common">Narrow-leaved blue lupine</name>
    <dbReference type="NCBI Taxonomy" id="3871"/>
    <lineage>
        <taxon>Eukaryota</taxon>
        <taxon>Viridiplantae</taxon>
        <taxon>Streptophyta</taxon>
        <taxon>Embryophyta</taxon>
        <taxon>Tracheophyta</taxon>
        <taxon>Spermatophyta</taxon>
        <taxon>Magnoliopsida</taxon>
        <taxon>eudicotyledons</taxon>
        <taxon>Gunneridae</taxon>
        <taxon>Pentapetalae</taxon>
        <taxon>rosids</taxon>
        <taxon>fabids</taxon>
        <taxon>Fabales</taxon>
        <taxon>Fabaceae</taxon>
        <taxon>Papilionoideae</taxon>
        <taxon>50 kb inversion clade</taxon>
        <taxon>genistoids sensu lato</taxon>
        <taxon>core genistoids</taxon>
        <taxon>Genisteae</taxon>
        <taxon>Lupinus</taxon>
    </lineage>
</organism>
<dbReference type="FunFam" id="1.25.40.10:FF:000230">
    <property type="entry name" value="Clustered mitochondria protein homolog"/>
    <property type="match status" value="1"/>
</dbReference>
<dbReference type="SMART" id="SM00028">
    <property type="entry name" value="TPR"/>
    <property type="match status" value="3"/>
</dbReference>
<dbReference type="Gramene" id="OIV92551">
    <property type="protein sequence ID" value="OIV92551"/>
    <property type="gene ID" value="TanjilG_02314"/>
</dbReference>
<feature type="region of interest" description="Disordered" evidence="3">
    <location>
        <begin position="869"/>
        <end position="912"/>
    </location>
</feature>
<dbReference type="Gene3D" id="3.30.2280.10">
    <property type="entry name" value="Hypothetical protein (hspc210)"/>
    <property type="match status" value="1"/>
</dbReference>
<sequence length="1715" mass="186157">MAGKSNKGRNRKGSNSRNASTVSNHSEPLVPSDVPAKDNVEDALESSKADAVEVPAAGESSSAVPEVKEDEAGKEETQPNQGDLHLYAVPVKTYTGEKLELQLNPGDSVMDIRQFLLDASETCFVTCYGLLLHTKDGSTHHLEDYNEISEVADITTGGCSLEMVPGILLNFCPALYDDRSIRAHVLRTRELLSLSNLHASLSTSLALQNETTQDKAANSGDTLKPEVPELDGLGYMEDVSGSLSNLLSSPLKDIKCVESIVFSSFNPPPSYRRLVGDLIYLDVVTLEGNKFCITGSTKVFYVNSSSANVLDPVPSKATFEASTLVVLLQKISPKFKKAFREIYESRAAAHPFENVQSLLPPNSWLGLHPIPDHRCDASRAENALTLLYGSEPIGMQRDWNEELQSCREFPHTSPQERILRDRALYKVTSDFVDAAINGAVGVISGCIPPINPTDPECFHMYVHNNIFFSFAVDSDLEKLSKKRTDANPKAGGTSTRHNSSAKAASISLDDDSLVPNGGKDDGPSSENLIKSAEVAQDVSPETELAENEQATYASANNDLKGTKAYQEANVPGLYNLALAIIDYRGQRVVAQSVLPGILQGDKSDSLLYGSVDNGKKICWNEDFHSKVSEAAKRLHLKEHSVIDGSGNVFKLAAPVESKGIVGGDDRHYLLDLLRVTPRDVNYTGLGSQFCILRPELIAAFCQAQAAETSKSQGVDNVATDSQNATETGMVDWANKEKVDDVKELAAAAAEASDHYEEIVFNPNVFTEFKLAGSPEVFYLLFCLHLPLTLYLSSISEFPPFIFPILRDRALYKVTSDFVDAAINGAVGVISGCIPPINPTDPECFHMYVHNNIFFSFAVDSDLEKLSKKRTDANPKAGGTSTRHNSSAKAASISLDDDSLVPNGGKDDGPSSENLIKSAEVAQDVSPETELAENEQATYASANNDLKGTKAYQEANVPGLYNLALAIIDYRGQRVVAQSVLPGILQGDKSDSLLYGSVDNGKKICWNEDFHSKVSEAAKRLHLKEHSVIDGSGNVFKLAAPVESKGIVGGDDRHYLLDLLRVTPRDVNYTGLGSQFCILRPELIAAFCQAQAAETSKSQGVDNVATDSQNATETGMVDWANKEKVDDVKELAAAAAEASDHYEEIVFNPNVFTEFKLAGSPEEIAADEDNVRKVGLYLTNVVLQKFIKDLCTLEVSPMDGQTLTEALHAHGINVRYIGKVATGTRHLPHLWDLCSNEIVVRSAKHVIKFELPEDARSRVKKVSVLRNFCQKVGIIIAARKYDLNSTVPFQTSDVLDLCPVVKHSVPSCSEAKELIETGKLHLAEGMLSEAYTLFSEAFSILQQYLHAHLISIKILNFRYLAMVLYHAGDMAGAIIQQHKELIINERCLGLDHPDTAHSYGNMALFYHGLNQTELALRHMSRALLLLSLSSGPDHPDVAATFINVAMMYQDIGKMNTALRYLQEALKKNERLLGVEHIQTAVCYHALAIAFNCMGAFKLSHQHEKKTYDILVKQLGEDDSRTKDSQNWMNTFKMRELQVNAQKQKGHALDAASAQKAIDILKAHPDLVHAFQAAAVAGGSGGSGASANKSLNAAIMGESLPRGRGIDERAARAAAEVRKKAAAKGLLVRPHGVPAQPLPPLTQLMNIINSGMTPDSVDNGNADVVANKEANDVPPSDPTDAKEGQSLPVKEQAPVGLGKGLSSLDGKKQKSKPKVGA</sequence>
<evidence type="ECO:0000313" key="5">
    <source>
        <dbReference type="EMBL" id="OIV92551.1"/>
    </source>
</evidence>
<dbReference type="InterPro" id="IPR025697">
    <property type="entry name" value="CLU_dom"/>
</dbReference>
<feature type="compositionally biased region" description="Polar residues" evidence="3">
    <location>
        <begin position="878"/>
        <end position="888"/>
    </location>
</feature>
<evidence type="ECO:0000256" key="3">
    <source>
        <dbReference type="SAM" id="MobiDB-lite"/>
    </source>
</evidence>
<feature type="repeat" description="TPR" evidence="2">
    <location>
        <begin position="1437"/>
        <end position="1470"/>
    </location>
</feature>